<dbReference type="InterPro" id="IPR024079">
    <property type="entry name" value="MetalloPept_cat_dom_sf"/>
</dbReference>
<accession>A0A0C3AVG4</accession>
<dbReference type="HOGENOM" id="CLU_048726_2_0_1"/>
<sequence>IPVVWHVISKSNTVAGGNVPDSMVKANIDAMNEHYASSGISFQLTKTTRTSNAAWFSGVGPDESSQTQMKSQLREGDAATLNIYTVGFESGSGQGLLGYATFPSDYTGNPKDDGVVVLHSSLPGGSSTNYDEGKTLTHEVGHWLGLYHVFQGGCSGEGDMVSDTPAQETATSGCPTNQDSCPGGGLDSVHNFMDYSYDACMNSFTPGQVTRFKQQILTYRQI</sequence>
<comment type="similarity">
    <text evidence="1">Belongs to the peptidase M43B family.</text>
</comment>
<dbReference type="Pfam" id="PF05572">
    <property type="entry name" value="Peptidase_M43"/>
    <property type="match status" value="1"/>
</dbReference>
<dbReference type="GO" id="GO:0046872">
    <property type="term" value="F:metal ion binding"/>
    <property type="evidence" value="ECO:0007669"/>
    <property type="project" value="UniProtKB-KW"/>
</dbReference>
<keyword evidence="5" id="KW-0378">Hydrolase</keyword>
<evidence type="ECO:0000256" key="4">
    <source>
        <dbReference type="ARBA" id="ARBA00022729"/>
    </source>
</evidence>
<evidence type="ECO:0000256" key="8">
    <source>
        <dbReference type="ARBA" id="ARBA00023157"/>
    </source>
</evidence>
<evidence type="ECO:0000256" key="3">
    <source>
        <dbReference type="ARBA" id="ARBA00022723"/>
    </source>
</evidence>
<keyword evidence="6" id="KW-0862">Zinc</keyword>
<dbReference type="Proteomes" id="UP000054097">
    <property type="component" value="Unassembled WGS sequence"/>
</dbReference>
<feature type="non-terminal residue" evidence="10">
    <location>
        <position position="222"/>
    </location>
</feature>
<evidence type="ECO:0000256" key="7">
    <source>
        <dbReference type="ARBA" id="ARBA00023049"/>
    </source>
</evidence>
<dbReference type="MEROPS" id="M43.008"/>
<gene>
    <name evidence="10" type="ORF">M408DRAFT_32408</name>
</gene>
<evidence type="ECO:0000313" key="10">
    <source>
        <dbReference type="EMBL" id="KIM28530.1"/>
    </source>
</evidence>
<dbReference type="OrthoDB" id="536211at2759"/>
<keyword evidence="7" id="KW-0482">Metalloprotease</keyword>
<feature type="non-terminal residue" evidence="10">
    <location>
        <position position="1"/>
    </location>
</feature>
<protein>
    <recommendedName>
        <fullName evidence="9">Peptidase M43 pregnancy-associated plasma-A domain-containing protein</fullName>
    </recommendedName>
</protein>
<dbReference type="PANTHER" id="PTHR47466">
    <property type="match status" value="1"/>
</dbReference>
<dbReference type="GO" id="GO:0006508">
    <property type="term" value="P:proteolysis"/>
    <property type="evidence" value="ECO:0007669"/>
    <property type="project" value="UniProtKB-KW"/>
</dbReference>
<dbReference type="AlphaFoldDB" id="A0A0C3AVG4"/>
<dbReference type="PANTHER" id="PTHR47466:SF1">
    <property type="entry name" value="METALLOPROTEASE MEP1 (AFU_ORTHOLOGUE AFUA_1G07730)-RELATED"/>
    <property type="match status" value="1"/>
</dbReference>
<dbReference type="InterPro" id="IPR008754">
    <property type="entry name" value="Peptidase_M43"/>
</dbReference>
<proteinExistence type="inferred from homology"/>
<dbReference type="GO" id="GO:0008237">
    <property type="term" value="F:metallopeptidase activity"/>
    <property type="evidence" value="ECO:0007669"/>
    <property type="project" value="UniProtKB-KW"/>
</dbReference>
<keyword evidence="2" id="KW-0645">Protease</keyword>
<reference evidence="10 11" key="1">
    <citation type="submission" date="2014-04" db="EMBL/GenBank/DDBJ databases">
        <authorList>
            <consortium name="DOE Joint Genome Institute"/>
            <person name="Kuo A."/>
            <person name="Zuccaro A."/>
            <person name="Kohler A."/>
            <person name="Nagy L.G."/>
            <person name="Floudas D."/>
            <person name="Copeland A."/>
            <person name="Barry K.W."/>
            <person name="Cichocki N."/>
            <person name="Veneault-Fourrey C."/>
            <person name="LaButti K."/>
            <person name="Lindquist E.A."/>
            <person name="Lipzen A."/>
            <person name="Lundell T."/>
            <person name="Morin E."/>
            <person name="Murat C."/>
            <person name="Sun H."/>
            <person name="Tunlid A."/>
            <person name="Henrissat B."/>
            <person name="Grigoriev I.V."/>
            <person name="Hibbett D.S."/>
            <person name="Martin F."/>
            <person name="Nordberg H.P."/>
            <person name="Cantor M.N."/>
            <person name="Hua S.X."/>
        </authorList>
    </citation>
    <scope>NUCLEOTIDE SEQUENCE [LARGE SCALE GENOMIC DNA]</scope>
    <source>
        <strain evidence="10 11">MAFF 305830</strain>
    </source>
</reference>
<dbReference type="Gene3D" id="3.40.390.10">
    <property type="entry name" value="Collagenase (Catalytic Domain)"/>
    <property type="match status" value="1"/>
</dbReference>
<evidence type="ECO:0000256" key="6">
    <source>
        <dbReference type="ARBA" id="ARBA00022833"/>
    </source>
</evidence>
<dbReference type="SUPFAM" id="SSF55486">
    <property type="entry name" value="Metalloproteases ('zincins'), catalytic domain"/>
    <property type="match status" value="1"/>
</dbReference>
<organism evidence="10 11">
    <name type="scientific">Serendipita vermifera MAFF 305830</name>
    <dbReference type="NCBI Taxonomy" id="933852"/>
    <lineage>
        <taxon>Eukaryota</taxon>
        <taxon>Fungi</taxon>
        <taxon>Dikarya</taxon>
        <taxon>Basidiomycota</taxon>
        <taxon>Agaricomycotina</taxon>
        <taxon>Agaricomycetes</taxon>
        <taxon>Sebacinales</taxon>
        <taxon>Serendipitaceae</taxon>
        <taxon>Serendipita</taxon>
    </lineage>
</organism>
<dbReference type="EMBL" id="KN824292">
    <property type="protein sequence ID" value="KIM28530.1"/>
    <property type="molecule type" value="Genomic_DNA"/>
</dbReference>
<keyword evidence="11" id="KW-1185">Reference proteome</keyword>
<evidence type="ECO:0000256" key="1">
    <source>
        <dbReference type="ARBA" id="ARBA00008721"/>
    </source>
</evidence>
<name>A0A0C3AVG4_SERVB</name>
<evidence type="ECO:0000313" key="11">
    <source>
        <dbReference type="Proteomes" id="UP000054097"/>
    </source>
</evidence>
<evidence type="ECO:0000256" key="2">
    <source>
        <dbReference type="ARBA" id="ARBA00022670"/>
    </source>
</evidence>
<evidence type="ECO:0000256" key="5">
    <source>
        <dbReference type="ARBA" id="ARBA00022801"/>
    </source>
</evidence>
<dbReference type="CDD" id="cd04275">
    <property type="entry name" value="ZnMc_pappalysin_like"/>
    <property type="match status" value="1"/>
</dbReference>
<reference evidence="11" key="2">
    <citation type="submission" date="2015-01" db="EMBL/GenBank/DDBJ databases">
        <title>Evolutionary Origins and Diversification of the Mycorrhizal Mutualists.</title>
        <authorList>
            <consortium name="DOE Joint Genome Institute"/>
            <consortium name="Mycorrhizal Genomics Consortium"/>
            <person name="Kohler A."/>
            <person name="Kuo A."/>
            <person name="Nagy L.G."/>
            <person name="Floudas D."/>
            <person name="Copeland A."/>
            <person name="Barry K.W."/>
            <person name="Cichocki N."/>
            <person name="Veneault-Fourrey C."/>
            <person name="LaButti K."/>
            <person name="Lindquist E.A."/>
            <person name="Lipzen A."/>
            <person name="Lundell T."/>
            <person name="Morin E."/>
            <person name="Murat C."/>
            <person name="Riley R."/>
            <person name="Ohm R."/>
            <person name="Sun H."/>
            <person name="Tunlid A."/>
            <person name="Henrissat B."/>
            <person name="Grigoriev I.V."/>
            <person name="Hibbett D.S."/>
            <person name="Martin F."/>
        </authorList>
    </citation>
    <scope>NUCLEOTIDE SEQUENCE [LARGE SCALE GENOMIC DNA]</scope>
    <source>
        <strain evidence="11">MAFF 305830</strain>
    </source>
</reference>
<keyword evidence="3" id="KW-0479">Metal-binding</keyword>
<feature type="domain" description="Peptidase M43 pregnancy-associated plasma-A" evidence="9">
    <location>
        <begin position="98"/>
        <end position="215"/>
    </location>
</feature>
<keyword evidence="4" id="KW-0732">Signal</keyword>
<evidence type="ECO:0000259" key="9">
    <source>
        <dbReference type="Pfam" id="PF05572"/>
    </source>
</evidence>
<keyword evidence="8" id="KW-1015">Disulfide bond</keyword>